<accession>A0A6C0EZB7</accession>
<organism evidence="2">
    <name type="scientific">viral metagenome</name>
    <dbReference type="NCBI Taxonomy" id="1070528"/>
    <lineage>
        <taxon>unclassified sequences</taxon>
        <taxon>metagenomes</taxon>
        <taxon>organismal metagenomes</taxon>
    </lineage>
</organism>
<name>A0A6C0EZB7_9ZZZZ</name>
<dbReference type="SUPFAM" id="SSF47592">
    <property type="entry name" value="SWIB/MDM2 domain"/>
    <property type="match status" value="1"/>
</dbReference>
<dbReference type="EMBL" id="MN739001">
    <property type="protein sequence ID" value="QHT34546.1"/>
    <property type="molecule type" value="Genomic_DNA"/>
</dbReference>
<evidence type="ECO:0000313" key="2">
    <source>
        <dbReference type="EMBL" id="QHT34546.1"/>
    </source>
</evidence>
<evidence type="ECO:0000259" key="1">
    <source>
        <dbReference type="Pfam" id="PF02201"/>
    </source>
</evidence>
<proteinExistence type="predicted"/>
<dbReference type="AlphaFoldDB" id="A0A6C0EZB7"/>
<dbReference type="Pfam" id="PF02201">
    <property type="entry name" value="SWIB"/>
    <property type="match status" value="1"/>
</dbReference>
<dbReference type="InterPro" id="IPR036885">
    <property type="entry name" value="SWIB_MDM2_dom_sf"/>
</dbReference>
<sequence length="202" mass="22752">MSCTISKELADFLNLNYSQNGERISRVKITKLIDSYIETNGLRDHRTIKPDQKLKNLLNCGDNEVTFANLQSYIAPHIICINCMNMNDNAMVIILSPPPPSAPPLSPECAYAVFPEDELPESPPKPLFPAVAASAQEKSASAACVYAVFPEDELPDTHHLFSRRGWTWDTSRYLHDVYRQLPSPCLPDRAYRIKNQWGFGVN</sequence>
<feature type="domain" description="DM2" evidence="1">
    <location>
        <begin position="3"/>
        <end position="78"/>
    </location>
</feature>
<dbReference type="CDD" id="cd10567">
    <property type="entry name" value="SWIB-MDM2_like"/>
    <property type="match status" value="1"/>
</dbReference>
<dbReference type="InterPro" id="IPR003121">
    <property type="entry name" value="SWIB_MDM2_domain"/>
</dbReference>
<dbReference type="Gene3D" id="1.10.245.10">
    <property type="entry name" value="SWIB/MDM2 domain"/>
    <property type="match status" value="1"/>
</dbReference>
<protein>
    <recommendedName>
        <fullName evidence="1">DM2 domain-containing protein</fullName>
    </recommendedName>
</protein>
<reference evidence="2" key="1">
    <citation type="journal article" date="2020" name="Nature">
        <title>Giant virus diversity and host interactions through global metagenomics.</title>
        <authorList>
            <person name="Schulz F."/>
            <person name="Roux S."/>
            <person name="Paez-Espino D."/>
            <person name="Jungbluth S."/>
            <person name="Walsh D.A."/>
            <person name="Denef V.J."/>
            <person name="McMahon K.D."/>
            <person name="Konstantinidis K.T."/>
            <person name="Eloe-Fadrosh E.A."/>
            <person name="Kyrpides N.C."/>
            <person name="Woyke T."/>
        </authorList>
    </citation>
    <scope>NUCLEOTIDE SEQUENCE</scope>
    <source>
        <strain evidence="2">GVMAG-M-3300009163-63</strain>
    </source>
</reference>